<organism evidence="18 19">
    <name type="scientific">Rhynchospora tenuis</name>
    <dbReference type="NCBI Taxonomy" id="198213"/>
    <lineage>
        <taxon>Eukaryota</taxon>
        <taxon>Viridiplantae</taxon>
        <taxon>Streptophyta</taxon>
        <taxon>Embryophyta</taxon>
        <taxon>Tracheophyta</taxon>
        <taxon>Spermatophyta</taxon>
        <taxon>Magnoliopsida</taxon>
        <taxon>Liliopsida</taxon>
        <taxon>Poales</taxon>
        <taxon>Cyperaceae</taxon>
        <taxon>Cyperoideae</taxon>
        <taxon>Rhynchosporeae</taxon>
        <taxon>Rhynchospora</taxon>
    </lineage>
</organism>
<dbReference type="Pfam" id="PF17917">
    <property type="entry name" value="RT_RNaseH"/>
    <property type="match status" value="1"/>
</dbReference>
<evidence type="ECO:0000259" key="17">
    <source>
        <dbReference type="PROSITE" id="PS50878"/>
    </source>
</evidence>
<keyword evidence="8" id="KW-0255">Endonuclease</keyword>
<dbReference type="InterPro" id="IPR018108">
    <property type="entry name" value="MCP_transmembrane"/>
</dbReference>
<protein>
    <recommendedName>
        <fullName evidence="2">RNA-directed DNA polymerase</fullName>
        <ecNumber evidence="2">2.7.7.49</ecNumber>
    </recommendedName>
</protein>
<evidence type="ECO:0000256" key="14">
    <source>
        <dbReference type="SAM" id="MobiDB-lite"/>
    </source>
</evidence>
<feature type="transmembrane region" description="Helical" evidence="15">
    <location>
        <begin position="1176"/>
        <end position="1196"/>
    </location>
</feature>
<evidence type="ECO:0000256" key="10">
    <source>
        <dbReference type="ARBA" id="ARBA00022918"/>
    </source>
</evidence>
<dbReference type="GO" id="GO:0003676">
    <property type="term" value="F:nucleic acid binding"/>
    <property type="evidence" value="ECO:0007669"/>
    <property type="project" value="InterPro"/>
</dbReference>
<keyword evidence="5 13" id="KW-0812">Transmembrane</keyword>
<comment type="subcellular location">
    <subcellularLocation>
        <location evidence="1">Membrane</location>
        <topology evidence="1">Multi-pass membrane protein</topology>
    </subcellularLocation>
</comment>
<dbReference type="InterPro" id="IPR021109">
    <property type="entry name" value="Peptidase_aspartic_dom_sf"/>
</dbReference>
<evidence type="ECO:0000256" key="13">
    <source>
        <dbReference type="PROSITE-ProRule" id="PRU00282"/>
    </source>
</evidence>
<dbReference type="CDD" id="cd09274">
    <property type="entry name" value="RNase_HI_RT_Ty3"/>
    <property type="match status" value="1"/>
</dbReference>
<keyword evidence="3" id="KW-0645">Protease</keyword>
<evidence type="ECO:0000256" key="2">
    <source>
        <dbReference type="ARBA" id="ARBA00012493"/>
    </source>
</evidence>
<keyword evidence="12" id="KW-0862">Zinc</keyword>
<feature type="domain" description="Reverse transcriptase" evidence="17">
    <location>
        <begin position="638"/>
        <end position="817"/>
    </location>
</feature>
<keyword evidence="19" id="KW-1185">Reference proteome</keyword>
<dbReference type="PROSITE" id="PS50920">
    <property type="entry name" value="SOLCAR"/>
    <property type="match status" value="3"/>
</dbReference>
<dbReference type="GO" id="GO:0008270">
    <property type="term" value="F:zinc ion binding"/>
    <property type="evidence" value="ECO:0007669"/>
    <property type="project" value="UniProtKB-KW"/>
</dbReference>
<evidence type="ECO:0000256" key="11">
    <source>
        <dbReference type="ARBA" id="ARBA00023136"/>
    </source>
</evidence>
<feature type="domain" description="CCHC-type" evidence="16">
    <location>
        <begin position="323"/>
        <end position="337"/>
    </location>
</feature>
<feature type="repeat" description="Solcar" evidence="13">
    <location>
        <begin position="1566"/>
        <end position="1656"/>
    </location>
</feature>
<dbReference type="Pfam" id="PF03732">
    <property type="entry name" value="Retrotrans_gag"/>
    <property type="match status" value="1"/>
</dbReference>
<dbReference type="Gene3D" id="1.50.40.10">
    <property type="entry name" value="Mitochondrial carrier domain"/>
    <property type="match status" value="1"/>
</dbReference>
<feature type="repeat" description="Solcar" evidence="13">
    <location>
        <begin position="1466"/>
        <end position="1554"/>
    </location>
</feature>
<evidence type="ECO:0000313" key="19">
    <source>
        <dbReference type="Proteomes" id="UP001210211"/>
    </source>
</evidence>
<comment type="caution">
    <text evidence="18">The sequence shown here is derived from an EMBL/GenBank/DDBJ whole genome shotgun (WGS) entry which is preliminary data.</text>
</comment>
<dbReference type="CDD" id="cd01647">
    <property type="entry name" value="RT_LTR"/>
    <property type="match status" value="1"/>
</dbReference>
<feature type="repeat" description="Solcar" evidence="13">
    <location>
        <begin position="1367"/>
        <end position="1457"/>
    </location>
</feature>
<keyword evidence="10" id="KW-0695">RNA-directed DNA polymerase</keyword>
<dbReference type="GO" id="GO:0016020">
    <property type="term" value="C:membrane"/>
    <property type="evidence" value="ECO:0007669"/>
    <property type="project" value="UniProtKB-SubCell"/>
</dbReference>
<feature type="transmembrane region" description="Helical" evidence="15">
    <location>
        <begin position="1216"/>
        <end position="1235"/>
    </location>
</feature>
<keyword evidence="7" id="KW-0540">Nuclease</keyword>
<dbReference type="CDD" id="cd00303">
    <property type="entry name" value="retropepsin_like"/>
    <property type="match status" value="1"/>
</dbReference>
<dbReference type="GO" id="GO:0008233">
    <property type="term" value="F:peptidase activity"/>
    <property type="evidence" value="ECO:0007669"/>
    <property type="project" value="UniProtKB-KW"/>
</dbReference>
<dbReference type="InterPro" id="IPR050951">
    <property type="entry name" value="Retrovirus_Pol_polyprotein"/>
</dbReference>
<dbReference type="InterPro" id="IPR043502">
    <property type="entry name" value="DNA/RNA_pol_sf"/>
</dbReference>
<evidence type="ECO:0000259" key="16">
    <source>
        <dbReference type="PROSITE" id="PS50158"/>
    </source>
</evidence>
<evidence type="ECO:0000313" key="18">
    <source>
        <dbReference type="EMBL" id="KAJ3700836.1"/>
    </source>
</evidence>
<evidence type="ECO:0000256" key="1">
    <source>
        <dbReference type="ARBA" id="ARBA00004141"/>
    </source>
</evidence>
<dbReference type="Gene3D" id="3.10.20.370">
    <property type="match status" value="1"/>
</dbReference>
<dbReference type="Pfam" id="PF00098">
    <property type="entry name" value="zf-CCHC"/>
    <property type="match status" value="1"/>
</dbReference>
<dbReference type="InterPro" id="IPR001878">
    <property type="entry name" value="Znf_CCHC"/>
</dbReference>
<evidence type="ECO:0000256" key="4">
    <source>
        <dbReference type="ARBA" id="ARBA00022679"/>
    </source>
</evidence>
<dbReference type="Gene3D" id="3.10.10.10">
    <property type="entry name" value="HIV Type 1 Reverse Transcriptase, subunit A, domain 1"/>
    <property type="match status" value="1"/>
</dbReference>
<feature type="transmembrane region" description="Helical" evidence="15">
    <location>
        <begin position="1468"/>
        <end position="1492"/>
    </location>
</feature>
<dbReference type="InterPro" id="IPR005162">
    <property type="entry name" value="Retrotrans_gag_dom"/>
</dbReference>
<evidence type="ECO:0000256" key="7">
    <source>
        <dbReference type="ARBA" id="ARBA00022722"/>
    </source>
</evidence>
<dbReference type="Gene3D" id="2.40.70.10">
    <property type="entry name" value="Acid Proteases"/>
    <property type="match status" value="1"/>
</dbReference>
<dbReference type="FunFam" id="3.10.20.370:FF:000001">
    <property type="entry name" value="Retrovirus-related Pol polyprotein from transposon 17.6-like protein"/>
    <property type="match status" value="1"/>
</dbReference>
<keyword evidence="6" id="KW-0548">Nucleotidyltransferase</keyword>
<evidence type="ECO:0000256" key="8">
    <source>
        <dbReference type="ARBA" id="ARBA00022759"/>
    </source>
</evidence>
<feature type="region of interest" description="Disordered" evidence="14">
    <location>
        <begin position="263"/>
        <end position="295"/>
    </location>
</feature>
<accession>A0AAD5ZN10</accession>
<dbReference type="Proteomes" id="UP001210211">
    <property type="component" value="Unassembled WGS sequence"/>
</dbReference>
<name>A0AAD5ZN10_9POAL</name>
<keyword evidence="15" id="KW-1133">Transmembrane helix</keyword>
<gene>
    <name evidence="18" type="ORF">LUZ61_004541</name>
</gene>
<dbReference type="InterPro" id="IPR043128">
    <property type="entry name" value="Rev_trsase/Diguanyl_cyclase"/>
</dbReference>
<dbReference type="GO" id="GO:0003964">
    <property type="term" value="F:RNA-directed DNA polymerase activity"/>
    <property type="evidence" value="ECO:0007669"/>
    <property type="project" value="UniProtKB-KW"/>
</dbReference>
<feature type="compositionally biased region" description="Basic residues" evidence="14">
    <location>
        <begin position="266"/>
        <end position="286"/>
    </location>
</feature>
<dbReference type="FunFam" id="3.30.70.270:FF:000020">
    <property type="entry name" value="Transposon Tf2-6 polyprotein-like Protein"/>
    <property type="match status" value="1"/>
</dbReference>
<dbReference type="FunFam" id="1.50.40.10:FF:000075">
    <property type="entry name" value="Nicotinamide adenine dinucleotide transporter 2, mitochondrial"/>
    <property type="match status" value="1"/>
</dbReference>
<keyword evidence="12" id="KW-0863">Zinc-finger</keyword>
<keyword evidence="12" id="KW-0479">Metal-binding</keyword>
<dbReference type="SUPFAM" id="SSF103506">
    <property type="entry name" value="Mitochondrial carrier"/>
    <property type="match status" value="1"/>
</dbReference>
<dbReference type="EC" id="2.7.7.49" evidence="2"/>
<dbReference type="GO" id="GO:0006508">
    <property type="term" value="P:proteolysis"/>
    <property type="evidence" value="ECO:0007669"/>
    <property type="project" value="UniProtKB-KW"/>
</dbReference>
<evidence type="ECO:0000256" key="6">
    <source>
        <dbReference type="ARBA" id="ARBA00022695"/>
    </source>
</evidence>
<dbReference type="SUPFAM" id="SSF56672">
    <property type="entry name" value="DNA/RNA polymerases"/>
    <property type="match status" value="1"/>
</dbReference>
<dbReference type="Pfam" id="PF00078">
    <property type="entry name" value="RVT_1"/>
    <property type="match status" value="1"/>
</dbReference>
<evidence type="ECO:0000256" key="12">
    <source>
        <dbReference type="PROSITE-ProRule" id="PRU00047"/>
    </source>
</evidence>
<evidence type="ECO:0000256" key="9">
    <source>
        <dbReference type="ARBA" id="ARBA00022801"/>
    </source>
</evidence>
<evidence type="ECO:0000256" key="15">
    <source>
        <dbReference type="SAM" id="Phobius"/>
    </source>
</evidence>
<dbReference type="InterPro" id="IPR000477">
    <property type="entry name" value="RT_dom"/>
</dbReference>
<dbReference type="PROSITE" id="PS50158">
    <property type="entry name" value="ZF_CCHC"/>
    <property type="match status" value="1"/>
</dbReference>
<evidence type="ECO:0000256" key="3">
    <source>
        <dbReference type="ARBA" id="ARBA00022670"/>
    </source>
</evidence>
<feature type="transmembrane region" description="Helical" evidence="15">
    <location>
        <begin position="1429"/>
        <end position="1448"/>
    </location>
</feature>
<dbReference type="SUPFAM" id="SSF50630">
    <property type="entry name" value="Acid proteases"/>
    <property type="match status" value="1"/>
</dbReference>
<dbReference type="InterPro" id="IPR041373">
    <property type="entry name" value="RT_RNaseH"/>
</dbReference>
<proteinExistence type="predicted"/>
<dbReference type="Gene3D" id="3.30.70.270">
    <property type="match status" value="2"/>
</dbReference>
<keyword evidence="9" id="KW-0378">Hydrolase</keyword>
<keyword evidence="11 13" id="KW-0472">Membrane</keyword>
<feature type="compositionally biased region" description="Low complexity" evidence="14">
    <location>
        <begin position="349"/>
        <end position="365"/>
    </location>
</feature>
<reference evidence="18 19" key="1">
    <citation type="journal article" date="2022" name="Cell">
        <title>Repeat-based holocentromeres influence genome architecture and karyotype evolution.</title>
        <authorList>
            <person name="Hofstatter P.G."/>
            <person name="Thangavel G."/>
            <person name="Lux T."/>
            <person name="Neumann P."/>
            <person name="Vondrak T."/>
            <person name="Novak P."/>
            <person name="Zhang M."/>
            <person name="Costa L."/>
            <person name="Castellani M."/>
            <person name="Scott A."/>
            <person name="Toegelov H."/>
            <person name="Fuchs J."/>
            <person name="Mata-Sucre Y."/>
            <person name="Dias Y."/>
            <person name="Vanzela A.L.L."/>
            <person name="Huettel B."/>
            <person name="Almeida C.C.S."/>
            <person name="Simkova H."/>
            <person name="Souza G."/>
            <person name="Pedrosa-Harand A."/>
            <person name="Macas J."/>
            <person name="Mayer K.F.X."/>
            <person name="Houben A."/>
            <person name="Marques A."/>
        </authorList>
    </citation>
    <scope>NUCLEOTIDE SEQUENCE [LARGE SCALE GENOMIC DNA]</scope>
    <source>
        <strain evidence="18">RhyTen1mFocal</strain>
    </source>
</reference>
<dbReference type="GO" id="GO:0004519">
    <property type="term" value="F:endonuclease activity"/>
    <property type="evidence" value="ECO:0007669"/>
    <property type="project" value="UniProtKB-KW"/>
</dbReference>
<dbReference type="Pfam" id="PF08284">
    <property type="entry name" value="RVP_2"/>
    <property type="match status" value="1"/>
</dbReference>
<sequence>MERDQDKNTRNCANEKKYSSVESNLALIIVCKGKFRMSHRRMCPRNRSQVPTEPSDQEVDRLLTAYERGRRVAGRNGQERPRDNAEEEFRKQFDSFARLGPPSFNGDGGYRAAEEWLAAIKSRLMVCRAAPEMQVELAAYYLTNAARFWWDGVRRSYDGEAARIPWEWFEEQFANRFLSTLHREAMRAQFVNLRQGQRTVAEYNNLFLTGAQYAPDIRDDEFRFRRQYLNGLNPDIAVVVDNPNVQGIQTIMDAAEQAESYQQKKAQFKRNQVKRGRGRGANRGHRPPLPQNRSAATPYERVWCRHCQLPHAESQCRYKNQSCFRCGSLDHWARNCPMPAPTTPQASFTPGTSSYRGGRSSSPARGRGRGSNRGGRTNSTTAVHAIETTGEATQGSDAATDDGAEQGSQMESANLLAGTLFISDCPAYALVDTGCSHSIIASAFVQMYGWDIEITEDTLKVDTPLGQATQKAAYCRNRKIKITDRELGIDLMVMDIAPYDILLGIDWLTRHAAVINCPKKEVRFGLPNCTTSVLRCREPNDSVPYISAMETRHLLEAGCKSYLISVHSLESKSTEIKDIPVVSDYPDVFPSEIQGLPPPREIEFSIDLEPGTLPISKAPYRMAPAELKELKIQLDDLLNKGFIRPSISPWGAPVLFVRKKDGTLRLCIDYRDLNKVTIKNKYPLPRIDDLFDQLQGSSVYSKIDLRTGYHQLRIKPDDVEKTAFRSRYGHYEYLVMPFGLTNAPAAFMDLMNRVFRDMLDVCVVVFIDDILVYSRNSEEHATHLRMVLERLREHKLYAKFSKCDFWMNQISFLGHTISQEGLAVDPEKIKSIIEWASPKNVTEVRCFLGLTGYYRRFVPNYAKLAKPLTQLLKKDNGFVWEESQERSFQELKERLVSAPILVMPIMGRDYIVYTDASKLGLGCVLTQDGHVIAYGSRQLRPHEQNYPTHDLELAAVIFALKLWRHYLYGVKCKIYTDHKNLKYIFTQKELNLRQRRWLELIKDYDLDIQYYAGKANVVADALSRKSYINMASIMTVEPKLLEEMRRWELEITFSPEVMTSFTTTIEEENASKNSMEIDVPTVNAIEVQTDLIQEIKQAQEKEVAFTRYWEYAKTKPDSVFSIDEMGILRFQDRSRGAVVMPSVFFAPPASFFVLAREGRCFFSSLDGDCQRSNGEVKYVASMRCSTASLCPVFFLFLRLAVIDVDLVTVSVRFMEVALFLISLTLILALVVLEFLRRFLNDQRQGIERVMKKHVDDTVRPAVKACGPLKIISVASLTCYSLCSPVGRQCLWWVANHDQNMKFSSPYLEKHKRGNLLLQISNQNCFFSPPFSLFSLSLVHSNLRGNSDRELVGFCGSMPMNDSIGLSKRDLVNACAGASSGVIAAVFVCPLDLVKTRLQVHGLRNPPPTNGSYIIASLEQIVKNEGIVGLYRGLSPTILALLPTWAVYFTVYDKLKHELASGTDGQLSVAGNVFAAVGAGTASAVVTNPLWVVKTRFQARTVKSASIPYESTISALRKIRREEGFRGLYSGILPSLVGVSHAAIQFPAYEKLKSYLAKMENTTVDKLSAGNVAVASSLSKLLASTMTYPHEVIRSRLQEQSYANDTGSRYAGAIDCTKKVFMKDGLPGLYRGYATNLLRTIPTNVITLTSFELIYRLLTRVLLDDQDKK</sequence>
<keyword evidence="4" id="KW-0808">Transferase</keyword>
<dbReference type="PROSITE" id="PS50878">
    <property type="entry name" value="RT_POL"/>
    <property type="match status" value="1"/>
</dbReference>
<dbReference type="Pfam" id="PF00153">
    <property type="entry name" value="Mito_carr"/>
    <property type="match status" value="3"/>
</dbReference>
<dbReference type="InterPro" id="IPR023395">
    <property type="entry name" value="MCP_dom_sf"/>
</dbReference>
<feature type="transmembrane region" description="Helical" evidence="15">
    <location>
        <begin position="1137"/>
        <end position="1155"/>
    </location>
</feature>
<dbReference type="Gene3D" id="4.10.60.10">
    <property type="entry name" value="Zinc finger, CCHC-type"/>
    <property type="match status" value="1"/>
</dbReference>
<dbReference type="PANTHER" id="PTHR37984">
    <property type="entry name" value="PROTEIN CBG26694"/>
    <property type="match status" value="1"/>
</dbReference>
<dbReference type="FunFam" id="3.10.10.10:FF:000007">
    <property type="entry name" value="Retrovirus-related Pol polyprotein from transposon 17.6-like Protein"/>
    <property type="match status" value="1"/>
</dbReference>
<feature type="region of interest" description="Disordered" evidence="14">
    <location>
        <begin position="340"/>
        <end position="408"/>
    </location>
</feature>
<dbReference type="SMART" id="SM00343">
    <property type="entry name" value="ZnF_C2HC"/>
    <property type="match status" value="1"/>
</dbReference>
<dbReference type="PANTHER" id="PTHR37984:SF5">
    <property type="entry name" value="PROTEIN NYNRIN-LIKE"/>
    <property type="match status" value="1"/>
</dbReference>
<dbReference type="EMBL" id="JAMRDG010000001">
    <property type="protein sequence ID" value="KAJ3700836.1"/>
    <property type="molecule type" value="Genomic_DNA"/>
</dbReference>
<evidence type="ECO:0000256" key="5">
    <source>
        <dbReference type="ARBA" id="ARBA00022692"/>
    </source>
</evidence>